<dbReference type="SUPFAM" id="SSF141868">
    <property type="entry name" value="EAL domain-like"/>
    <property type="match status" value="1"/>
</dbReference>
<evidence type="ECO:0000313" key="2">
    <source>
        <dbReference type="EMBL" id="CAG9612087.1"/>
    </source>
</evidence>
<reference evidence="2 3" key="1">
    <citation type="submission" date="2021-10" db="EMBL/GenBank/DDBJ databases">
        <authorList>
            <person name="Criscuolo A."/>
        </authorList>
    </citation>
    <scope>NUCLEOTIDE SEQUENCE [LARGE SCALE GENOMIC DNA]</scope>
    <source>
        <strain evidence="3">CIP 111899</strain>
    </source>
</reference>
<gene>
    <name evidence="2" type="ORF">BACCIP111899_01259</name>
</gene>
<keyword evidence="3" id="KW-1185">Reference proteome</keyword>
<feature type="domain" description="EAL" evidence="1">
    <location>
        <begin position="1"/>
        <end position="66"/>
    </location>
</feature>
<dbReference type="EMBL" id="CAKJTI010000004">
    <property type="protein sequence ID" value="CAG9612087.1"/>
    <property type="molecule type" value="Genomic_DNA"/>
</dbReference>
<dbReference type="PANTHER" id="PTHR33121">
    <property type="entry name" value="CYCLIC DI-GMP PHOSPHODIESTERASE PDEF"/>
    <property type="match status" value="1"/>
</dbReference>
<accession>A0ABN7ZTT6</accession>
<comment type="caution">
    <text evidence="2">The sequence shown here is derived from an EMBL/GenBank/DDBJ whole genome shotgun (WGS) entry which is preliminary data.</text>
</comment>
<dbReference type="PROSITE" id="PS50883">
    <property type="entry name" value="EAL"/>
    <property type="match status" value="1"/>
</dbReference>
<name>A0ABN7ZTT6_9BACI</name>
<evidence type="ECO:0000259" key="1">
    <source>
        <dbReference type="PROSITE" id="PS50883"/>
    </source>
</evidence>
<organism evidence="2 3">
    <name type="scientific">Bacillus rhizoplanae</name>
    <dbReference type="NCBI Taxonomy" id="2880966"/>
    <lineage>
        <taxon>Bacteria</taxon>
        <taxon>Bacillati</taxon>
        <taxon>Bacillota</taxon>
        <taxon>Bacilli</taxon>
        <taxon>Bacillales</taxon>
        <taxon>Bacillaceae</taxon>
        <taxon>Bacillus</taxon>
    </lineage>
</organism>
<dbReference type="InterPro" id="IPR050706">
    <property type="entry name" value="Cyclic-di-GMP_PDE-like"/>
</dbReference>
<dbReference type="Proteomes" id="UP000789423">
    <property type="component" value="Unassembled WGS sequence"/>
</dbReference>
<dbReference type="PANTHER" id="PTHR33121:SF70">
    <property type="entry name" value="SIGNALING PROTEIN YKOW"/>
    <property type="match status" value="1"/>
</dbReference>
<sequence>MAEYREEEKAIVSLANTLRLSVVAEGIETLEQLQFLQKHGCEYMQGYYFSKPLSGKEFLHFLRDRHES</sequence>
<dbReference type="InterPro" id="IPR035919">
    <property type="entry name" value="EAL_sf"/>
</dbReference>
<dbReference type="Pfam" id="PF00563">
    <property type="entry name" value="EAL"/>
    <property type="match status" value="1"/>
</dbReference>
<proteinExistence type="predicted"/>
<dbReference type="Gene3D" id="3.20.20.450">
    <property type="entry name" value="EAL domain"/>
    <property type="match status" value="1"/>
</dbReference>
<dbReference type="InterPro" id="IPR001633">
    <property type="entry name" value="EAL_dom"/>
</dbReference>
<protein>
    <recommendedName>
        <fullName evidence="1">EAL domain-containing protein</fullName>
    </recommendedName>
</protein>
<evidence type="ECO:0000313" key="3">
    <source>
        <dbReference type="Proteomes" id="UP000789423"/>
    </source>
</evidence>